<protein>
    <submittedName>
        <fullName evidence="1">Uncharacterized protein</fullName>
    </submittedName>
</protein>
<accession>A0A2A7U177</accession>
<proteinExistence type="predicted"/>
<evidence type="ECO:0000313" key="2">
    <source>
        <dbReference type="Proteomes" id="UP000219788"/>
    </source>
</evidence>
<name>A0A2A7U177_EDWTA</name>
<reference evidence="2" key="1">
    <citation type="submission" date="2017-09" db="EMBL/GenBank/DDBJ databases">
        <title>FDA dAtabase for Regulatory Grade micrObial Sequences (FDA-ARGOS): Supporting development and validation of Infectious Disease Dx tests.</title>
        <authorList>
            <person name="Goldberg B."/>
            <person name="Campos J."/>
            <person name="Tallon L."/>
            <person name="Sadzewicz L."/>
            <person name="Ott S."/>
            <person name="Zhao X."/>
            <person name="Nagaraj S."/>
            <person name="Vavikolanu K."/>
            <person name="Aluvathingal J."/>
            <person name="Nadendla S."/>
            <person name="Geyer C."/>
            <person name="Sichtig H."/>
        </authorList>
    </citation>
    <scope>NUCLEOTIDE SEQUENCE [LARGE SCALE GENOMIC DNA]</scope>
    <source>
        <strain evidence="2">FDAARGOS_370</strain>
    </source>
</reference>
<dbReference type="EMBL" id="PDDV01000013">
    <property type="protein sequence ID" value="PEH72054.1"/>
    <property type="molecule type" value="Genomic_DNA"/>
</dbReference>
<evidence type="ECO:0000313" key="1">
    <source>
        <dbReference type="EMBL" id="PEH72054.1"/>
    </source>
</evidence>
<gene>
    <name evidence="1" type="ORF">CRM76_09055</name>
</gene>
<dbReference type="RefSeq" id="WP_098142984.1">
    <property type="nucleotide sequence ID" value="NZ_PDDV01000013.1"/>
</dbReference>
<dbReference type="AlphaFoldDB" id="A0A2A7U177"/>
<organism evidence="1 2">
    <name type="scientific">Edwardsiella tarda</name>
    <dbReference type="NCBI Taxonomy" id="636"/>
    <lineage>
        <taxon>Bacteria</taxon>
        <taxon>Pseudomonadati</taxon>
        <taxon>Pseudomonadota</taxon>
        <taxon>Gammaproteobacteria</taxon>
        <taxon>Enterobacterales</taxon>
        <taxon>Hafniaceae</taxon>
        <taxon>Edwardsiella</taxon>
    </lineage>
</organism>
<dbReference type="Proteomes" id="UP000219788">
    <property type="component" value="Unassembled WGS sequence"/>
</dbReference>
<comment type="caution">
    <text evidence="1">The sequence shown here is derived from an EMBL/GenBank/DDBJ whole genome shotgun (WGS) entry which is preliminary data.</text>
</comment>
<sequence length="134" mass="14801">MSNEEAIQFWKMIGARAESAIFAILSGAYQEGDVEKFHTRMVGELKSIINRDLSEVPFGKSSEQTKKPFDLHRNSINGVIISEWAIKVPRLKGSVLDIAAKTLSDAIINYGIETKEPAENLAIAIKAAFVKLSH</sequence>